<evidence type="ECO:0000313" key="4">
    <source>
        <dbReference type="WBParaSite" id="SBAD_0001128001-mRNA-1"/>
    </source>
</evidence>
<evidence type="ECO:0000313" key="3">
    <source>
        <dbReference type="Proteomes" id="UP000270296"/>
    </source>
</evidence>
<dbReference type="AlphaFoldDB" id="A0A183J4V6"/>
<reference evidence="4" key="1">
    <citation type="submission" date="2016-06" db="UniProtKB">
        <authorList>
            <consortium name="WormBaseParasite"/>
        </authorList>
    </citation>
    <scope>IDENTIFICATION</scope>
</reference>
<evidence type="ECO:0000256" key="1">
    <source>
        <dbReference type="SAM" id="Phobius"/>
    </source>
</evidence>
<gene>
    <name evidence="2" type="ORF">SBAD_LOCUS10904</name>
</gene>
<proteinExistence type="predicted"/>
<dbReference type="EMBL" id="UZAM01014761">
    <property type="protein sequence ID" value="VDP35497.1"/>
    <property type="molecule type" value="Genomic_DNA"/>
</dbReference>
<keyword evidence="3" id="KW-1185">Reference proteome</keyword>
<dbReference type="Proteomes" id="UP000270296">
    <property type="component" value="Unassembled WGS sequence"/>
</dbReference>
<keyword evidence="1" id="KW-0812">Transmembrane</keyword>
<evidence type="ECO:0000313" key="2">
    <source>
        <dbReference type="EMBL" id="VDP35497.1"/>
    </source>
</evidence>
<keyword evidence="1" id="KW-1133">Transmembrane helix</keyword>
<feature type="transmembrane region" description="Helical" evidence="1">
    <location>
        <begin position="46"/>
        <end position="66"/>
    </location>
</feature>
<keyword evidence="1" id="KW-0472">Membrane</keyword>
<sequence>MPDVISPEDPQFESNDDHVAIYDAIRQIAQRIADASDPQKLAVGGVLGWAAGALVVKVGTVVAYSLRYGVLLFQVSVCVMNHLSSDYG</sequence>
<protein>
    <submittedName>
        <fullName evidence="4">MICOS complex subunit MIC10</fullName>
    </submittedName>
</protein>
<organism evidence="4">
    <name type="scientific">Soboliphyme baturini</name>
    <dbReference type="NCBI Taxonomy" id="241478"/>
    <lineage>
        <taxon>Eukaryota</taxon>
        <taxon>Metazoa</taxon>
        <taxon>Ecdysozoa</taxon>
        <taxon>Nematoda</taxon>
        <taxon>Enoplea</taxon>
        <taxon>Dorylaimia</taxon>
        <taxon>Dioctophymatida</taxon>
        <taxon>Dioctophymatoidea</taxon>
        <taxon>Soboliphymatidae</taxon>
        <taxon>Soboliphyme</taxon>
    </lineage>
</organism>
<dbReference type="WBParaSite" id="SBAD_0001128001-mRNA-1">
    <property type="protein sequence ID" value="SBAD_0001128001-mRNA-1"/>
    <property type="gene ID" value="SBAD_0001128001"/>
</dbReference>
<name>A0A183J4V6_9BILA</name>
<accession>A0A183J4V6</accession>
<reference evidence="2 3" key="2">
    <citation type="submission" date="2018-11" db="EMBL/GenBank/DDBJ databases">
        <authorList>
            <consortium name="Pathogen Informatics"/>
        </authorList>
    </citation>
    <scope>NUCLEOTIDE SEQUENCE [LARGE SCALE GENOMIC DNA]</scope>
</reference>